<name>A0A1Q8QTF1_9FIRM</name>
<feature type="compositionally biased region" description="Polar residues" evidence="6">
    <location>
        <begin position="304"/>
        <end position="316"/>
    </location>
</feature>
<keyword evidence="10" id="KW-1185">Reference proteome</keyword>
<evidence type="ECO:0000256" key="2">
    <source>
        <dbReference type="ARBA" id="ARBA00022475"/>
    </source>
</evidence>
<evidence type="ECO:0000313" key="9">
    <source>
        <dbReference type="EMBL" id="OLN30631.1"/>
    </source>
</evidence>
<sequence>MKKSQGIVMRTSKKTTVILTEKGDFLEVPTPKALPKVGDTIQVDLKPKQTPLHYRSWSKYTASAAALLLVISLTAFYVFALPNMAVASVALDMDQSNVDKSIELLVNKDGKVIEVRDMNGRTYTLDKRTLTGQDAYQAIDLIIESAAKEGNLKESDNLVFARIIPLSKWMDSNLDRETLKNSIQNEMSRLNLHGNLVVGESDEKVRQEALNHGMSVNNHLIYERCQEKGIDLPPEAIQGGNLQKALSNAQTNVMSLFPEESIEIKSPQKPGGNETHDQEHSEPWKPDSNSPEENHINPSMMGPSKQNTSPMNVNGQSSNTNNSVNPPSMNMNAPPSMPENPSQQENPMTNSHSTDDNQSRDWNSETGHDREYQSSKPMNSWQDSPSTQESNQGSYRSW</sequence>
<dbReference type="PROSITE" id="PS51849">
    <property type="entry name" value="RSGI_N"/>
    <property type="match status" value="1"/>
</dbReference>
<dbReference type="STRING" id="1888891.DSOL_2973"/>
<proteinExistence type="predicted"/>
<evidence type="ECO:0000259" key="8">
    <source>
        <dbReference type="PROSITE" id="PS51849"/>
    </source>
</evidence>
<comment type="subcellular location">
    <subcellularLocation>
        <location evidence="1">Cell membrane</location>
        <topology evidence="1">Single-pass membrane protein</topology>
    </subcellularLocation>
</comment>
<comment type="caution">
    <text evidence="9">The sequence shown here is derived from an EMBL/GenBank/DDBJ whole genome shotgun (WGS) entry which is preliminary data.</text>
</comment>
<keyword evidence="4 7" id="KW-1133">Transmembrane helix</keyword>
<feature type="compositionally biased region" description="Polar residues" evidence="6">
    <location>
        <begin position="374"/>
        <end position="398"/>
    </location>
</feature>
<evidence type="ECO:0000256" key="4">
    <source>
        <dbReference type="ARBA" id="ARBA00022989"/>
    </source>
</evidence>
<reference evidence="9 10" key="1">
    <citation type="submission" date="2016-09" db="EMBL/GenBank/DDBJ databases">
        <title>Complete genome of Desulfosporosinus sp. OL.</title>
        <authorList>
            <person name="Mardanov A."/>
            <person name="Beletsky A."/>
            <person name="Panova A."/>
            <person name="Karnachuk O."/>
            <person name="Ravin N."/>
        </authorList>
    </citation>
    <scope>NUCLEOTIDE SEQUENCE [LARGE SCALE GENOMIC DNA]</scope>
    <source>
        <strain evidence="9 10">OL</strain>
    </source>
</reference>
<feature type="compositionally biased region" description="Polar residues" evidence="6">
    <location>
        <begin position="343"/>
        <end position="352"/>
    </location>
</feature>
<keyword evidence="2" id="KW-1003">Cell membrane</keyword>
<dbReference type="Pfam" id="PF12791">
    <property type="entry name" value="RsgI_N"/>
    <property type="match status" value="1"/>
</dbReference>
<feature type="domain" description="RsgI N-terminal anti-sigma" evidence="8">
    <location>
        <begin position="4"/>
        <end position="52"/>
    </location>
</feature>
<dbReference type="Pfam" id="PF23750">
    <property type="entry name" value="RsgI_M"/>
    <property type="match status" value="1"/>
</dbReference>
<feature type="transmembrane region" description="Helical" evidence="7">
    <location>
        <begin position="60"/>
        <end position="80"/>
    </location>
</feature>
<dbReference type="EMBL" id="MLBF01000023">
    <property type="protein sequence ID" value="OLN30631.1"/>
    <property type="molecule type" value="Genomic_DNA"/>
</dbReference>
<accession>A0A1Q8QTF1</accession>
<evidence type="ECO:0000256" key="3">
    <source>
        <dbReference type="ARBA" id="ARBA00022692"/>
    </source>
</evidence>
<feature type="compositionally biased region" description="Low complexity" evidence="6">
    <location>
        <begin position="317"/>
        <end position="342"/>
    </location>
</feature>
<evidence type="ECO:0000256" key="6">
    <source>
        <dbReference type="SAM" id="MobiDB-lite"/>
    </source>
</evidence>
<keyword evidence="3 7" id="KW-0812">Transmembrane</keyword>
<dbReference type="InterPro" id="IPR024449">
    <property type="entry name" value="Anti-sigma_RsgI_N"/>
</dbReference>
<dbReference type="OrthoDB" id="1793324at2"/>
<evidence type="ECO:0000256" key="7">
    <source>
        <dbReference type="SAM" id="Phobius"/>
    </source>
</evidence>
<protein>
    <recommendedName>
        <fullName evidence="8">RsgI N-terminal anti-sigma domain-containing protein</fullName>
    </recommendedName>
</protein>
<gene>
    <name evidence="9" type="ORF">DSOL_2973</name>
</gene>
<dbReference type="AlphaFoldDB" id="A0A1Q8QTF1"/>
<feature type="compositionally biased region" description="Basic and acidic residues" evidence="6">
    <location>
        <begin position="274"/>
        <end position="285"/>
    </location>
</feature>
<feature type="compositionally biased region" description="Basic and acidic residues" evidence="6">
    <location>
        <begin position="353"/>
        <end position="373"/>
    </location>
</feature>
<dbReference type="InterPro" id="IPR055431">
    <property type="entry name" value="RsgI_M"/>
</dbReference>
<evidence type="ECO:0000313" key="10">
    <source>
        <dbReference type="Proteomes" id="UP000186102"/>
    </source>
</evidence>
<dbReference type="GO" id="GO:0005886">
    <property type="term" value="C:plasma membrane"/>
    <property type="evidence" value="ECO:0007669"/>
    <property type="project" value="UniProtKB-SubCell"/>
</dbReference>
<evidence type="ECO:0000256" key="5">
    <source>
        <dbReference type="ARBA" id="ARBA00023136"/>
    </source>
</evidence>
<organism evidence="9 10">
    <name type="scientific">Desulfosporosinus metallidurans</name>
    <dbReference type="NCBI Taxonomy" id="1888891"/>
    <lineage>
        <taxon>Bacteria</taxon>
        <taxon>Bacillati</taxon>
        <taxon>Bacillota</taxon>
        <taxon>Clostridia</taxon>
        <taxon>Eubacteriales</taxon>
        <taxon>Desulfitobacteriaceae</taxon>
        <taxon>Desulfosporosinus</taxon>
    </lineage>
</organism>
<dbReference type="RefSeq" id="WP_075365512.1">
    <property type="nucleotide sequence ID" value="NZ_MLBF01000023.1"/>
</dbReference>
<evidence type="ECO:0000256" key="1">
    <source>
        <dbReference type="ARBA" id="ARBA00004162"/>
    </source>
</evidence>
<feature type="region of interest" description="Disordered" evidence="6">
    <location>
        <begin position="264"/>
        <end position="398"/>
    </location>
</feature>
<keyword evidence="5 7" id="KW-0472">Membrane</keyword>
<dbReference type="Proteomes" id="UP000186102">
    <property type="component" value="Unassembled WGS sequence"/>
</dbReference>